<dbReference type="GO" id="GO:0000774">
    <property type="term" value="F:adenyl-nucleotide exchange factor activity"/>
    <property type="evidence" value="ECO:0000318"/>
    <property type="project" value="GO_Central"/>
</dbReference>
<dbReference type="STRING" id="5722.A2F569"/>
<keyword evidence="4" id="KW-1185">Reference proteome</keyword>
<dbReference type="Proteomes" id="UP000001542">
    <property type="component" value="Unassembled WGS sequence"/>
</dbReference>
<dbReference type="InterPro" id="IPR013918">
    <property type="entry name" value="Nucleotide_exch_fac_Fes1"/>
</dbReference>
<dbReference type="InParanoid" id="A2F569"/>
<evidence type="ECO:0000256" key="1">
    <source>
        <dbReference type="ARBA" id="ARBA00022737"/>
    </source>
</evidence>
<evidence type="ECO:0000313" key="4">
    <source>
        <dbReference type="Proteomes" id="UP000001542"/>
    </source>
</evidence>
<dbReference type="Gene3D" id="1.25.10.10">
    <property type="entry name" value="Leucine-rich Repeat Variant"/>
    <property type="match status" value="1"/>
</dbReference>
<dbReference type="KEGG" id="tva:4757774"/>
<dbReference type="RefSeq" id="XP_001312892.1">
    <property type="nucleotide sequence ID" value="XM_001312891.1"/>
</dbReference>
<name>A2F569_TRIV3</name>
<dbReference type="InterPro" id="IPR050693">
    <property type="entry name" value="Hsp70_NEF-Inhibitors"/>
</dbReference>
<dbReference type="InterPro" id="IPR011989">
    <property type="entry name" value="ARM-like"/>
</dbReference>
<proteinExistence type="predicted"/>
<dbReference type="SMR" id="A2F569"/>
<dbReference type="FunCoup" id="A2F569">
    <property type="interactions" value="394"/>
</dbReference>
<evidence type="ECO:0000259" key="2">
    <source>
        <dbReference type="Pfam" id="PF08609"/>
    </source>
</evidence>
<dbReference type="InterPro" id="IPR016024">
    <property type="entry name" value="ARM-type_fold"/>
</dbReference>
<dbReference type="GO" id="GO:0005783">
    <property type="term" value="C:endoplasmic reticulum"/>
    <property type="evidence" value="ECO:0000318"/>
    <property type="project" value="GO_Central"/>
</dbReference>
<protein>
    <recommendedName>
        <fullName evidence="2">Nucleotide exchange factor Fes1 domain-containing protein</fullName>
    </recommendedName>
</protein>
<gene>
    <name evidence="3" type="ORF">TVAG_267310</name>
</gene>
<reference evidence="3" key="1">
    <citation type="submission" date="2006-10" db="EMBL/GenBank/DDBJ databases">
        <authorList>
            <person name="Amadeo P."/>
            <person name="Zhao Q."/>
            <person name="Wortman J."/>
            <person name="Fraser-Liggett C."/>
            <person name="Carlton J."/>
        </authorList>
    </citation>
    <scope>NUCLEOTIDE SEQUENCE</scope>
    <source>
        <strain evidence="3">G3</strain>
    </source>
</reference>
<dbReference type="PANTHER" id="PTHR19316">
    <property type="entry name" value="PROTEIN FOLDING REGULATOR"/>
    <property type="match status" value="1"/>
</dbReference>
<evidence type="ECO:0000313" key="3">
    <source>
        <dbReference type="EMBL" id="EAX99962.1"/>
    </source>
</evidence>
<sequence>MSERDFNKHTPEGLLRWSVANSNPEEIKNVDKAKLMTHEEFKELWETAFPDEIKVLKENVKVLENKPEKLEDLHLALDKVLYIVEGLDQADWFADLNGFEIVLPYLRDPNTETRMAAAWIISNALQNNPKVQDKFLKKIGMQKILDTLDGEDDEKPAKRKVGMISSAIRSFVPLREQFYSLNGFKKIIEITEKFPVLFSRLCWTVGSILDEENLMDKTELAKINMKEYLLSHKKEIDDDELLQTTVSRL</sequence>
<reference evidence="3" key="2">
    <citation type="journal article" date="2007" name="Science">
        <title>Draft genome sequence of the sexually transmitted pathogen Trichomonas vaginalis.</title>
        <authorList>
            <person name="Carlton J.M."/>
            <person name="Hirt R.P."/>
            <person name="Silva J.C."/>
            <person name="Delcher A.L."/>
            <person name="Schatz M."/>
            <person name="Zhao Q."/>
            <person name="Wortman J.R."/>
            <person name="Bidwell S.L."/>
            <person name="Alsmark U.C.M."/>
            <person name="Besteiro S."/>
            <person name="Sicheritz-Ponten T."/>
            <person name="Noel C.J."/>
            <person name="Dacks J.B."/>
            <person name="Foster P.G."/>
            <person name="Simillion C."/>
            <person name="Van de Peer Y."/>
            <person name="Miranda-Saavedra D."/>
            <person name="Barton G.J."/>
            <person name="Westrop G.D."/>
            <person name="Mueller S."/>
            <person name="Dessi D."/>
            <person name="Fiori P.L."/>
            <person name="Ren Q."/>
            <person name="Paulsen I."/>
            <person name="Zhang H."/>
            <person name="Bastida-Corcuera F.D."/>
            <person name="Simoes-Barbosa A."/>
            <person name="Brown M.T."/>
            <person name="Hayes R.D."/>
            <person name="Mukherjee M."/>
            <person name="Okumura C.Y."/>
            <person name="Schneider R."/>
            <person name="Smith A.J."/>
            <person name="Vanacova S."/>
            <person name="Villalvazo M."/>
            <person name="Haas B.J."/>
            <person name="Pertea M."/>
            <person name="Feldblyum T.V."/>
            <person name="Utterback T.R."/>
            <person name="Shu C.L."/>
            <person name="Osoegawa K."/>
            <person name="de Jong P.J."/>
            <person name="Hrdy I."/>
            <person name="Horvathova L."/>
            <person name="Zubacova Z."/>
            <person name="Dolezal P."/>
            <person name="Malik S.B."/>
            <person name="Logsdon J.M. Jr."/>
            <person name="Henze K."/>
            <person name="Gupta A."/>
            <person name="Wang C.C."/>
            <person name="Dunne R.L."/>
            <person name="Upcroft J.A."/>
            <person name="Upcroft P."/>
            <person name="White O."/>
            <person name="Salzberg S.L."/>
            <person name="Tang P."/>
            <person name="Chiu C.-H."/>
            <person name="Lee Y.-S."/>
            <person name="Embley T.M."/>
            <person name="Coombs G.H."/>
            <person name="Mottram J.C."/>
            <person name="Tachezy J."/>
            <person name="Fraser-Liggett C.M."/>
            <person name="Johnson P.J."/>
        </authorList>
    </citation>
    <scope>NUCLEOTIDE SEQUENCE [LARGE SCALE GENOMIC DNA]</scope>
    <source>
        <strain evidence="3">G3</strain>
    </source>
</reference>
<accession>A2F569</accession>
<keyword evidence="1" id="KW-0677">Repeat</keyword>
<organism evidence="3 4">
    <name type="scientific">Trichomonas vaginalis (strain ATCC PRA-98 / G3)</name>
    <dbReference type="NCBI Taxonomy" id="412133"/>
    <lineage>
        <taxon>Eukaryota</taxon>
        <taxon>Metamonada</taxon>
        <taxon>Parabasalia</taxon>
        <taxon>Trichomonadida</taxon>
        <taxon>Trichomonadidae</taxon>
        <taxon>Trichomonas</taxon>
    </lineage>
</organism>
<dbReference type="SUPFAM" id="SSF48371">
    <property type="entry name" value="ARM repeat"/>
    <property type="match status" value="1"/>
</dbReference>
<dbReference type="PANTHER" id="PTHR19316:SF18">
    <property type="entry name" value="HSP70-BINDING PROTEIN 1"/>
    <property type="match status" value="1"/>
</dbReference>
<dbReference type="VEuPathDB" id="TrichDB:TVAG_267310"/>
<feature type="domain" description="Nucleotide exchange factor Fes1" evidence="2">
    <location>
        <begin position="12"/>
        <end position="90"/>
    </location>
</feature>
<dbReference type="eggNOG" id="KOG2160">
    <property type="taxonomic scope" value="Eukaryota"/>
</dbReference>
<dbReference type="AlphaFoldDB" id="A2F569"/>
<dbReference type="OrthoDB" id="10250458at2759"/>
<dbReference type="EMBL" id="DS113619">
    <property type="protein sequence ID" value="EAX99962.1"/>
    <property type="molecule type" value="Genomic_DNA"/>
</dbReference>
<dbReference type="VEuPathDB" id="TrichDB:TVAGG3_0496060"/>
<dbReference type="Pfam" id="PF08609">
    <property type="entry name" value="Fes1"/>
    <property type="match status" value="1"/>
</dbReference>